<sequence>MAIVVNPLNRLGWTREQVTSPSHLRMIFPENRYPLFRIMR</sequence>
<keyword evidence="2" id="KW-1185">Reference proteome</keyword>
<organism evidence="1 2">
    <name type="scientific">Bradyrhizobium algeriense</name>
    <dbReference type="NCBI Taxonomy" id="634784"/>
    <lineage>
        <taxon>Bacteria</taxon>
        <taxon>Pseudomonadati</taxon>
        <taxon>Pseudomonadota</taxon>
        <taxon>Alphaproteobacteria</taxon>
        <taxon>Hyphomicrobiales</taxon>
        <taxon>Nitrobacteraceae</taxon>
        <taxon>Bradyrhizobium</taxon>
    </lineage>
</organism>
<comment type="caution">
    <text evidence="1">The sequence shown here is derived from an EMBL/GenBank/DDBJ whole genome shotgun (WGS) entry which is preliminary data.</text>
</comment>
<evidence type="ECO:0000313" key="1">
    <source>
        <dbReference type="EMBL" id="MEH2557032.1"/>
    </source>
</evidence>
<proteinExistence type="predicted"/>
<accession>A0ABU8BG06</accession>
<protein>
    <submittedName>
        <fullName evidence="1">Uncharacterized protein</fullName>
    </submittedName>
</protein>
<dbReference type="RefSeq" id="WP_334482734.1">
    <property type="nucleotide sequence ID" value="NZ_JAZHRV010000001.1"/>
</dbReference>
<dbReference type="Proteomes" id="UP001364224">
    <property type="component" value="Unassembled WGS sequence"/>
</dbReference>
<reference evidence="1 2" key="1">
    <citation type="submission" date="2024-02" db="EMBL/GenBank/DDBJ databases">
        <title>Adaptive strategies in a cosmopolitan and abundant soil bacterium.</title>
        <authorList>
            <person name="Carini P."/>
        </authorList>
    </citation>
    <scope>NUCLEOTIDE SEQUENCE [LARGE SCALE GENOMIC DNA]</scope>
    <source>
        <strain evidence="1 2">AZCC 1608</strain>
    </source>
</reference>
<evidence type="ECO:0000313" key="2">
    <source>
        <dbReference type="Proteomes" id="UP001364224"/>
    </source>
</evidence>
<dbReference type="EMBL" id="JAZHRV010000001">
    <property type="protein sequence ID" value="MEH2557032.1"/>
    <property type="molecule type" value="Genomic_DNA"/>
</dbReference>
<name>A0ABU8BG06_9BRAD</name>
<gene>
    <name evidence="1" type="ORF">V1286_004561</name>
</gene>